<keyword evidence="1" id="KW-0812">Transmembrane</keyword>
<dbReference type="AlphaFoldDB" id="A0A6H2GUC0"/>
<evidence type="ECO:0000313" key="2">
    <source>
        <dbReference type="EMBL" id="QJC50748.1"/>
    </source>
</evidence>
<feature type="transmembrane region" description="Helical" evidence="1">
    <location>
        <begin position="59"/>
        <end position="79"/>
    </location>
</feature>
<keyword evidence="1" id="KW-0472">Membrane</keyword>
<sequence>MAYNPYEDKTLHLTVPSSAPEELKDREAFNDVIRHGHIVTGFRMSRSLRHLPAWLSRPLRLLIAAHVLFFLGSVARDAYLNLKELLPF</sequence>
<proteinExistence type="predicted"/>
<evidence type="ECO:0000256" key="1">
    <source>
        <dbReference type="SAM" id="Phobius"/>
    </source>
</evidence>
<dbReference type="EMBL" id="CP051428">
    <property type="protein sequence ID" value="QJC50748.1"/>
    <property type="molecule type" value="Genomic_DNA"/>
</dbReference>
<evidence type="ECO:0000313" key="3">
    <source>
        <dbReference type="Proteomes" id="UP000502136"/>
    </source>
</evidence>
<gene>
    <name evidence="2" type="ORF">HGI30_03600</name>
</gene>
<accession>A0A6H2GUC0</accession>
<keyword evidence="1" id="KW-1133">Transmembrane helix</keyword>
<dbReference type="KEGG" id="palr:HGI30_03600"/>
<reference evidence="2 3" key="1">
    <citation type="submission" date="2020-04" db="EMBL/GenBank/DDBJ databases">
        <title>Novel Paenibacillus strain UniB2 isolated from commercial digestive syrup.</title>
        <authorList>
            <person name="Thorat V."/>
            <person name="Kirdat K."/>
            <person name="Tiwarekar B."/>
            <person name="Yadav A."/>
        </authorList>
    </citation>
    <scope>NUCLEOTIDE SEQUENCE [LARGE SCALE GENOMIC DNA]</scope>
    <source>
        <strain evidence="2 3">UniB2</strain>
    </source>
</reference>
<protein>
    <submittedName>
        <fullName evidence="2">Uncharacterized protein</fullName>
    </submittedName>
</protein>
<keyword evidence="3" id="KW-1185">Reference proteome</keyword>
<dbReference type="Proteomes" id="UP000502136">
    <property type="component" value="Chromosome"/>
</dbReference>
<organism evidence="2 3">
    <name type="scientific">Paenibacillus albicereus</name>
    <dbReference type="NCBI Taxonomy" id="2726185"/>
    <lineage>
        <taxon>Bacteria</taxon>
        <taxon>Bacillati</taxon>
        <taxon>Bacillota</taxon>
        <taxon>Bacilli</taxon>
        <taxon>Bacillales</taxon>
        <taxon>Paenibacillaceae</taxon>
        <taxon>Paenibacillus</taxon>
    </lineage>
</organism>
<name>A0A6H2GUC0_9BACL</name>
<dbReference type="RefSeq" id="WP_168906403.1">
    <property type="nucleotide sequence ID" value="NZ_CP051428.1"/>
</dbReference>